<keyword evidence="4 6" id="KW-0808">Transferase</keyword>
<dbReference type="GO" id="GO:0071424">
    <property type="term" value="F:rRNA (cytosine-N4-)-methyltransferase activity"/>
    <property type="evidence" value="ECO:0007669"/>
    <property type="project" value="UniProtKB-UniRule"/>
</dbReference>
<feature type="binding site" evidence="6">
    <location>
        <position position="99"/>
    </location>
    <ligand>
        <name>S-adenosyl-L-methionine</name>
        <dbReference type="ChEBI" id="CHEBI:59789"/>
    </ligand>
</feature>
<dbReference type="Pfam" id="PF01795">
    <property type="entry name" value="Methyltransf_5"/>
    <property type="match status" value="1"/>
</dbReference>
<dbReference type="HAMAP" id="MF_01007">
    <property type="entry name" value="16SrRNA_methyltr_H"/>
    <property type="match status" value="1"/>
</dbReference>
<evidence type="ECO:0000256" key="4">
    <source>
        <dbReference type="ARBA" id="ARBA00022679"/>
    </source>
</evidence>
<gene>
    <name evidence="6" type="primary">rsmH</name>
    <name evidence="7" type="ORF">A3B24_01805</name>
</gene>
<keyword evidence="5 6" id="KW-0949">S-adenosyl-L-methionine</keyword>
<evidence type="ECO:0000256" key="5">
    <source>
        <dbReference type="ARBA" id="ARBA00022691"/>
    </source>
</evidence>
<feature type="binding site" evidence="6">
    <location>
        <begin position="30"/>
        <end position="32"/>
    </location>
    <ligand>
        <name>S-adenosyl-L-methionine</name>
        <dbReference type="ChEBI" id="CHEBI:59789"/>
    </ligand>
</feature>
<reference evidence="7 8" key="1">
    <citation type="journal article" date="2016" name="Nat. Commun.">
        <title>Thousands of microbial genomes shed light on interconnected biogeochemical processes in an aquifer system.</title>
        <authorList>
            <person name="Anantharaman K."/>
            <person name="Brown C.T."/>
            <person name="Hug L.A."/>
            <person name="Sharon I."/>
            <person name="Castelle C.J."/>
            <person name="Probst A.J."/>
            <person name="Thomas B.C."/>
            <person name="Singh A."/>
            <person name="Wilkins M.J."/>
            <person name="Karaoz U."/>
            <person name="Brodie E.L."/>
            <person name="Williams K.H."/>
            <person name="Hubbard S.S."/>
            <person name="Banfield J.F."/>
        </authorList>
    </citation>
    <scope>NUCLEOTIDE SEQUENCE [LARGE SCALE GENOMIC DNA]</scope>
</reference>
<dbReference type="STRING" id="1802461.A3B24_01805"/>
<comment type="catalytic activity">
    <reaction evidence="6">
        <text>cytidine(1402) in 16S rRNA + S-adenosyl-L-methionine = N(4)-methylcytidine(1402) in 16S rRNA + S-adenosyl-L-homocysteine + H(+)</text>
        <dbReference type="Rhea" id="RHEA:42928"/>
        <dbReference type="Rhea" id="RHEA-COMP:10286"/>
        <dbReference type="Rhea" id="RHEA-COMP:10287"/>
        <dbReference type="ChEBI" id="CHEBI:15378"/>
        <dbReference type="ChEBI" id="CHEBI:57856"/>
        <dbReference type="ChEBI" id="CHEBI:59789"/>
        <dbReference type="ChEBI" id="CHEBI:74506"/>
        <dbReference type="ChEBI" id="CHEBI:82748"/>
        <dbReference type="EC" id="2.1.1.199"/>
    </reaction>
</comment>
<dbReference type="EC" id="2.1.1.199" evidence="6"/>
<comment type="function">
    <text evidence="6">Specifically methylates the N4 position of cytidine in position 1402 (C1402) of 16S rRNA.</text>
</comment>
<dbReference type="PANTHER" id="PTHR11265:SF0">
    <property type="entry name" value="12S RRNA N4-METHYLCYTIDINE METHYLTRANSFERASE"/>
    <property type="match status" value="1"/>
</dbReference>
<protein>
    <recommendedName>
        <fullName evidence="6">Ribosomal RNA small subunit methyltransferase H</fullName>
        <ecNumber evidence="6">2.1.1.199</ecNumber>
    </recommendedName>
    <alternativeName>
        <fullName evidence="6">16S rRNA m(4)C1402 methyltransferase</fullName>
    </alternativeName>
    <alternativeName>
        <fullName evidence="6">rRNA (cytosine-N(4)-)-methyltransferase RsmH</fullName>
    </alternativeName>
</protein>
<comment type="caution">
    <text evidence="7">The sequence shown here is derived from an EMBL/GenBank/DDBJ whole genome shotgun (WGS) entry which is preliminary data.</text>
</comment>
<dbReference type="Proteomes" id="UP000176917">
    <property type="component" value="Unassembled WGS sequence"/>
</dbReference>
<evidence type="ECO:0000313" key="8">
    <source>
        <dbReference type="Proteomes" id="UP000176917"/>
    </source>
</evidence>
<evidence type="ECO:0000313" key="7">
    <source>
        <dbReference type="EMBL" id="OHA73799.1"/>
    </source>
</evidence>
<accession>A0A1G2RN61</accession>
<dbReference type="GO" id="GO:0070475">
    <property type="term" value="P:rRNA base methylation"/>
    <property type="evidence" value="ECO:0007669"/>
    <property type="project" value="UniProtKB-UniRule"/>
</dbReference>
<dbReference type="PIRSF" id="PIRSF004486">
    <property type="entry name" value="MraW"/>
    <property type="match status" value="1"/>
</dbReference>
<dbReference type="AlphaFoldDB" id="A0A1G2RN61"/>
<evidence type="ECO:0000256" key="2">
    <source>
        <dbReference type="ARBA" id="ARBA00022552"/>
    </source>
</evidence>
<organism evidence="7 8">
    <name type="scientific">Candidatus Wildermuthbacteria bacterium RIFCSPLOWO2_01_FULL_48_16</name>
    <dbReference type="NCBI Taxonomy" id="1802461"/>
    <lineage>
        <taxon>Bacteria</taxon>
        <taxon>Candidatus Wildermuthiibacteriota</taxon>
    </lineage>
</organism>
<dbReference type="PANTHER" id="PTHR11265">
    <property type="entry name" value="S-ADENOSYL-METHYLTRANSFERASE MRAW"/>
    <property type="match status" value="1"/>
</dbReference>
<evidence type="ECO:0000256" key="3">
    <source>
        <dbReference type="ARBA" id="ARBA00022603"/>
    </source>
</evidence>
<dbReference type="SUPFAM" id="SSF81799">
    <property type="entry name" value="Putative methyltransferase TM0872, insert domain"/>
    <property type="match status" value="1"/>
</dbReference>
<comment type="subcellular location">
    <subcellularLocation>
        <location evidence="6">Cytoplasm</location>
    </subcellularLocation>
</comment>
<feature type="binding site" evidence="6">
    <location>
        <position position="106"/>
    </location>
    <ligand>
        <name>S-adenosyl-L-methionine</name>
        <dbReference type="ChEBI" id="CHEBI:59789"/>
    </ligand>
</feature>
<name>A0A1G2RN61_9BACT</name>
<dbReference type="Gene3D" id="3.40.50.150">
    <property type="entry name" value="Vaccinia Virus protein VP39"/>
    <property type="match status" value="1"/>
</dbReference>
<feature type="binding site" evidence="6">
    <location>
        <position position="78"/>
    </location>
    <ligand>
        <name>S-adenosyl-L-methionine</name>
        <dbReference type="ChEBI" id="CHEBI:59789"/>
    </ligand>
</feature>
<dbReference type="InterPro" id="IPR002903">
    <property type="entry name" value="RsmH"/>
</dbReference>
<dbReference type="InterPro" id="IPR029063">
    <property type="entry name" value="SAM-dependent_MTases_sf"/>
</dbReference>
<evidence type="ECO:0000256" key="1">
    <source>
        <dbReference type="ARBA" id="ARBA00010396"/>
    </source>
</evidence>
<keyword evidence="6" id="KW-0963">Cytoplasm</keyword>
<keyword evidence="3 6" id="KW-0489">Methyltransferase</keyword>
<keyword evidence="2 6" id="KW-0698">rRNA processing</keyword>
<dbReference type="NCBIfam" id="TIGR00006">
    <property type="entry name" value="16S rRNA (cytosine(1402)-N(4))-methyltransferase RsmH"/>
    <property type="match status" value="1"/>
</dbReference>
<dbReference type="Gene3D" id="1.10.150.170">
    <property type="entry name" value="Putative methyltransferase TM0872, insert domain"/>
    <property type="match status" value="1"/>
</dbReference>
<proteinExistence type="inferred from homology"/>
<dbReference type="EMBL" id="MHUG01000007">
    <property type="protein sequence ID" value="OHA73799.1"/>
    <property type="molecule type" value="Genomic_DNA"/>
</dbReference>
<dbReference type="GO" id="GO:0005737">
    <property type="term" value="C:cytoplasm"/>
    <property type="evidence" value="ECO:0007669"/>
    <property type="project" value="UniProtKB-SubCell"/>
</dbReference>
<comment type="similarity">
    <text evidence="1 6">Belongs to the methyltransferase superfamily. RsmH family.</text>
</comment>
<feature type="binding site" evidence="6">
    <location>
        <position position="50"/>
    </location>
    <ligand>
        <name>S-adenosyl-L-methionine</name>
        <dbReference type="ChEBI" id="CHEBI:59789"/>
    </ligand>
</feature>
<evidence type="ECO:0000256" key="6">
    <source>
        <dbReference type="HAMAP-Rule" id="MF_01007"/>
    </source>
</evidence>
<dbReference type="InterPro" id="IPR023397">
    <property type="entry name" value="SAM-dep_MeTrfase_MraW_recog"/>
</dbReference>
<dbReference type="SUPFAM" id="SSF53335">
    <property type="entry name" value="S-adenosyl-L-methionine-dependent methyltransferases"/>
    <property type="match status" value="1"/>
</dbReference>
<sequence>MHTPVLKEEVLKYLNPQPNEHIVDATLGFGGHTKAILEKTGPKGRVLGIEWDREVLEAAKAGMGKEELARATLVNDTYRNLEDIVKREKFPKVSGILLDLGMSSWHLEESKRGFSFQKNDILDMRYNLDHSLDAKKILNFWSRFDIEAVLKELGEEQFARDIAKAIVEARKEKPIIRTGQLVEIVEQATPSWYHKKRIHPATKTFQALRMAVNSELENIKAVLPQAVSVLAEGGRLAVISFHSLEDRIIKNFFRENPELTIITKKPITASFKEQKENPRARSAKLRVAVKQAKSHATETV</sequence>